<protein>
    <submittedName>
        <fullName evidence="1">RCG59290</fullName>
    </submittedName>
</protein>
<evidence type="ECO:0000313" key="1">
    <source>
        <dbReference type="EMBL" id="EDL76616.1"/>
    </source>
</evidence>
<dbReference type="Proteomes" id="UP000234681">
    <property type="component" value="Chromosome 7"/>
</dbReference>
<dbReference type="EMBL" id="CH474027">
    <property type="protein sequence ID" value="EDL76616.1"/>
    <property type="molecule type" value="Genomic_DNA"/>
</dbReference>
<accession>A6K7S3</accession>
<name>A6K7S3_RAT</name>
<reference evidence="2" key="1">
    <citation type="submission" date="2005-09" db="EMBL/GenBank/DDBJ databases">
        <authorList>
            <person name="Mural R.J."/>
            <person name="Li P.W."/>
            <person name="Adams M.D."/>
            <person name="Amanatides P.G."/>
            <person name="Baden-Tillson H."/>
            <person name="Barnstead M."/>
            <person name="Chin S.H."/>
            <person name="Dew I."/>
            <person name="Evans C.A."/>
            <person name="Ferriera S."/>
            <person name="Flanigan M."/>
            <person name="Fosler C."/>
            <person name="Glodek A."/>
            <person name="Gu Z."/>
            <person name="Holt R.A."/>
            <person name="Jennings D."/>
            <person name="Kraft C.L."/>
            <person name="Lu F."/>
            <person name="Nguyen T."/>
            <person name="Nusskern D.R."/>
            <person name="Pfannkoch C.M."/>
            <person name="Sitter C."/>
            <person name="Sutton G.G."/>
            <person name="Venter J.C."/>
            <person name="Wang Z."/>
            <person name="Woodage T."/>
            <person name="Zheng X.H."/>
            <person name="Zhong F."/>
        </authorList>
    </citation>
    <scope>NUCLEOTIDE SEQUENCE [LARGE SCALE GENOMIC DNA]</scope>
    <source>
        <strain>BN</strain>
        <strain evidence="2">Sprague-Dawley</strain>
    </source>
</reference>
<sequence>MLAWLPRSLQFVCFQSEFMFWFGLNQNILTSPPSFSSLNPLSRSPTLSQILTPCSLISIITHIHE</sequence>
<gene>
    <name evidence="1" type="ORF">rCG_59290</name>
</gene>
<dbReference type="AlphaFoldDB" id="A6K7S3"/>
<evidence type="ECO:0000313" key="2">
    <source>
        <dbReference type="Proteomes" id="UP000234681"/>
    </source>
</evidence>
<organism evidence="1 2">
    <name type="scientific">Rattus norvegicus</name>
    <name type="common">Rat</name>
    <dbReference type="NCBI Taxonomy" id="10116"/>
    <lineage>
        <taxon>Eukaryota</taxon>
        <taxon>Metazoa</taxon>
        <taxon>Chordata</taxon>
        <taxon>Craniata</taxon>
        <taxon>Vertebrata</taxon>
        <taxon>Euteleostomi</taxon>
        <taxon>Mammalia</taxon>
        <taxon>Eutheria</taxon>
        <taxon>Euarchontoglires</taxon>
        <taxon>Glires</taxon>
        <taxon>Rodentia</taxon>
        <taxon>Myomorpha</taxon>
        <taxon>Muroidea</taxon>
        <taxon>Muridae</taxon>
        <taxon>Murinae</taxon>
        <taxon>Rattus</taxon>
    </lineage>
</organism>
<proteinExistence type="predicted"/>